<evidence type="ECO:0000313" key="3">
    <source>
        <dbReference type="Proteomes" id="UP000479190"/>
    </source>
</evidence>
<keyword evidence="3" id="KW-1185">Reference proteome</keyword>
<organism evidence="2 3">
    <name type="scientific">Trichogramma brassicae</name>
    <dbReference type="NCBI Taxonomy" id="86971"/>
    <lineage>
        <taxon>Eukaryota</taxon>
        <taxon>Metazoa</taxon>
        <taxon>Ecdysozoa</taxon>
        <taxon>Arthropoda</taxon>
        <taxon>Hexapoda</taxon>
        <taxon>Insecta</taxon>
        <taxon>Pterygota</taxon>
        <taxon>Neoptera</taxon>
        <taxon>Endopterygota</taxon>
        <taxon>Hymenoptera</taxon>
        <taxon>Apocrita</taxon>
        <taxon>Proctotrupomorpha</taxon>
        <taxon>Chalcidoidea</taxon>
        <taxon>Trichogrammatidae</taxon>
        <taxon>Trichogramma</taxon>
    </lineage>
</organism>
<dbReference type="AlphaFoldDB" id="A0A6H5HY20"/>
<gene>
    <name evidence="2" type="ORF">TBRA_LOCUS2111</name>
</gene>
<evidence type="ECO:0000256" key="1">
    <source>
        <dbReference type="SAM" id="MobiDB-lite"/>
    </source>
</evidence>
<dbReference type="Proteomes" id="UP000479190">
    <property type="component" value="Unassembled WGS sequence"/>
</dbReference>
<proteinExistence type="predicted"/>
<protein>
    <submittedName>
        <fullName evidence="2">Uncharacterized protein</fullName>
    </submittedName>
</protein>
<sequence length="233" mass="26067">MESRFNGEKGSSVTKSFHQRETRWRLARLSTKTCLNSITELLNGQARLWLPTERRSGKAKLELLHNNIYPSLQKQGPLQSAFNRTSSSNSRATRKISTAQKNCISADSIELSLMPGGLGRTEDREKPSGRSSRVSEANRRHRKMMIESTEAEGDHHRVEAATLRAGNRTSTKKRTTPQDKANAEGRRARAKPARDKNKNREAGPQAQVACWGGSWPAYLQPASSRLFGKRQKG</sequence>
<accession>A0A6H5HY20</accession>
<evidence type="ECO:0000313" key="2">
    <source>
        <dbReference type="EMBL" id="CAB0030095.1"/>
    </source>
</evidence>
<feature type="region of interest" description="Disordered" evidence="1">
    <location>
        <begin position="75"/>
        <end position="98"/>
    </location>
</feature>
<feature type="compositionally biased region" description="Low complexity" evidence="1">
    <location>
        <begin position="80"/>
        <end position="91"/>
    </location>
</feature>
<name>A0A6H5HY20_9HYME</name>
<reference evidence="2 3" key="1">
    <citation type="submission" date="2020-02" db="EMBL/GenBank/DDBJ databases">
        <authorList>
            <person name="Ferguson B K."/>
        </authorList>
    </citation>
    <scope>NUCLEOTIDE SEQUENCE [LARGE SCALE GENOMIC DNA]</scope>
</reference>
<feature type="region of interest" description="Disordered" evidence="1">
    <location>
        <begin position="113"/>
        <end position="206"/>
    </location>
</feature>
<dbReference type="EMBL" id="CADCXV010000420">
    <property type="protein sequence ID" value="CAB0030095.1"/>
    <property type="molecule type" value="Genomic_DNA"/>
</dbReference>
<feature type="compositionally biased region" description="Basic and acidic residues" evidence="1">
    <location>
        <begin position="181"/>
        <end position="201"/>
    </location>
</feature>